<dbReference type="EMBL" id="JAALFG010000001">
    <property type="protein sequence ID" value="NGP17344.1"/>
    <property type="molecule type" value="Genomic_DNA"/>
</dbReference>
<evidence type="ECO:0000313" key="3">
    <source>
        <dbReference type="Proteomes" id="UP000474802"/>
    </source>
</evidence>
<gene>
    <name evidence="2" type="ORF">G5575_06365</name>
</gene>
<accession>A0A6M1SKK9</accession>
<evidence type="ECO:0000256" key="1">
    <source>
        <dbReference type="SAM" id="MobiDB-lite"/>
    </source>
</evidence>
<protein>
    <submittedName>
        <fullName evidence="2">Uncharacterized protein</fullName>
    </submittedName>
</protein>
<dbReference type="Proteomes" id="UP000474802">
    <property type="component" value="Unassembled WGS sequence"/>
</dbReference>
<evidence type="ECO:0000313" key="2">
    <source>
        <dbReference type="EMBL" id="NGP17344.1"/>
    </source>
</evidence>
<proteinExistence type="predicted"/>
<feature type="region of interest" description="Disordered" evidence="1">
    <location>
        <begin position="476"/>
        <end position="501"/>
    </location>
</feature>
<sequence length="501" mass="54741">MNERWSTLPDARRVLPLAEDARPAWLWSQDGQKLIWSNRAAELFAAKIKKSALKLAPPAVPIKGQINRIMRLGTTGRSSLARIQFLTGERPVSATCSTTPLVWEDSEPVLLITAVDPIADDILALARGEAEPELVQPIEEPLRDEPVPDAAYEHELESWREADAETVCEPAPAMEPDPAADAPEQWSAALAEDEPVAPVIEPVDPVADPFDPVVEPVGAAVEDSQGANRLSSLIDRLVADDALFSPLTEADDVAPAPAADVPEPAPLLFKVTGRGFMPNVVQPAEPVVEEAAVPPPPDAETVERVSRYNFDELSRILTDRVGNQPPATTKTETSTPGALINLGGETLVLNRLPGHPGVSRPTNPFCKPRHHRNGGLRVRRKLAQGRACGDVPLGGWRRPECGTSQSPGAARRYAGARDGAVAVDLLARPPCPDVVGEHDRSANRPRRRGQGFRAKLCRYPRRWFYRRQSRWRRQFRQCPGREPAGGRQGTSRTADCRSCRQ</sequence>
<reference evidence="2 3" key="1">
    <citation type="submission" date="2020-02" db="EMBL/GenBank/DDBJ databases">
        <authorList>
            <person name="Khan S.A."/>
            <person name="Jeon C.O."/>
            <person name="Chun B.H."/>
        </authorList>
    </citation>
    <scope>NUCLEOTIDE SEQUENCE [LARGE SCALE GENOMIC DNA]</scope>
    <source>
        <strain evidence="2 3">H239</strain>
    </source>
</reference>
<name>A0A6M1SKK9_9HYPH</name>
<keyword evidence="3" id="KW-1185">Reference proteome</keyword>
<comment type="caution">
    <text evidence="2">The sequence shown here is derived from an EMBL/GenBank/DDBJ whole genome shotgun (WGS) entry which is preliminary data.</text>
</comment>
<dbReference type="RefSeq" id="WP_164533538.1">
    <property type="nucleotide sequence ID" value="NZ_JAALFG010000001.1"/>
</dbReference>
<dbReference type="AlphaFoldDB" id="A0A6M1SKK9"/>
<organism evidence="2 3">
    <name type="scientific">Devosia aurantiaca</name>
    <dbReference type="NCBI Taxonomy" id="2714858"/>
    <lineage>
        <taxon>Bacteria</taxon>
        <taxon>Pseudomonadati</taxon>
        <taxon>Pseudomonadota</taxon>
        <taxon>Alphaproteobacteria</taxon>
        <taxon>Hyphomicrobiales</taxon>
        <taxon>Devosiaceae</taxon>
        <taxon>Devosia</taxon>
    </lineage>
</organism>
<reference evidence="2 3" key="2">
    <citation type="submission" date="2020-03" db="EMBL/GenBank/DDBJ databases">
        <title>Devosia chinhatensis sp. nov., isolated from a hexachlorocyclohexane (HCH) dump site in India.</title>
        <authorList>
            <person name="Kumar M."/>
            <person name="Lal R."/>
        </authorList>
    </citation>
    <scope>NUCLEOTIDE SEQUENCE [LARGE SCALE GENOMIC DNA]</scope>
    <source>
        <strain evidence="2 3">H239</strain>
    </source>
</reference>